<feature type="region of interest" description="Disordered" evidence="1">
    <location>
        <begin position="103"/>
        <end position="122"/>
    </location>
</feature>
<sequence>MSDRTTETRVGMYAVRVQINDGPVVTGGASDLSVLSAILTLCGKLGPTSHPLRGDEDEPPDFTFRLGGLTAREKGNDDEHLVWLEENSLRLGDKLTLEIVETNQADPVESGTKAEERSNDERSYYEHCKHAYFEMKSKYEPE</sequence>
<accession>A0A840LCR3</accession>
<evidence type="ECO:0000256" key="1">
    <source>
        <dbReference type="SAM" id="MobiDB-lite"/>
    </source>
</evidence>
<feature type="compositionally biased region" description="Basic and acidic residues" evidence="1">
    <location>
        <begin position="112"/>
        <end position="122"/>
    </location>
</feature>
<organism evidence="2 3">
    <name type="scientific">Roseateles oligotrophus</name>
    <dbReference type="NCBI Taxonomy" id="1769250"/>
    <lineage>
        <taxon>Bacteria</taxon>
        <taxon>Pseudomonadati</taxon>
        <taxon>Pseudomonadota</taxon>
        <taxon>Betaproteobacteria</taxon>
        <taxon>Burkholderiales</taxon>
        <taxon>Sphaerotilaceae</taxon>
        <taxon>Roseateles</taxon>
    </lineage>
</organism>
<reference evidence="2 3" key="1">
    <citation type="submission" date="2020-08" db="EMBL/GenBank/DDBJ databases">
        <title>Functional genomics of gut bacteria from endangered species of beetles.</title>
        <authorList>
            <person name="Carlos-Shanley C."/>
        </authorList>
    </citation>
    <scope>NUCLEOTIDE SEQUENCE [LARGE SCALE GENOMIC DNA]</scope>
    <source>
        <strain evidence="2 3">S00239</strain>
    </source>
</reference>
<name>A0A840LCR3_9BURK</name>
<evidence type="ECO:0000313" key="3">
    <source>
        <dbReference type="Proteomes" id="UP000562027"/>
    </source>
</evidence>
<dbReference type="AlphaFoldDB" id="A0A840LCR3"/>
<evidence type="ECO:0000313" key="2">
    <source>
        <dbReference type="EMBL" id="MBB4843849.1"/>
    </source>
</evidence>
<dbReference type="RefSeq" id="WP_184299480.1">
    <property type="nucleotide sequence ID" value="NZ_JACHLP010000004.1"/>
</dbReference>
<protein>
    <submittedName>
        <fullName evidence="2">Uncharacterized protein</fullName>
    </submittedName>
</protein>
<keyword evidence="3" id="KW-1185">Reference proteome</keyword>
<dbReference type="Proteomes" id="UP000562027">
    <property type="component" value="Unassembled WGS sequence"/>
</dbReference>
<proteinExistence type="predicted"/>
<dbReference type="EMBL" id="JACHLP010000004">
    <property type="protein sequence ID" value="MBB4843849.1"/>
    <property type="molecule type" value="Genomic_DNA"/>
</dbReference>
<gene>
    <name evidence="2" type="ORF">HNP55_002372</name>
</gene>
<comment type="caution">
    <text evidence="2">The sequence shown here is derived from an EMBL/GenBank/DDBJ whole genome shotgun (WGS) entry which is preliminary data.</text>
</comment>